<dbReference type="InterPro" id="IPR011047">
    <property type="entry name" value="Quinoprotein_ADH-like_sf"/>
</dbReference>
<dbReference type="InterPro" id="IPR002372">
    <property type="entry name" value="PQQ_rpt_dom"/>
</dbReference>
<evidence type="ECO:0000259" key="2">
    <source>
        <dbReference type="Pfam" id="PF00149"/>
    </source>
</evidence>
<dbReference type="EMBL" id="CP094326">
    <property type="protein sequence ID" value="UNY98498.1"/>
    <property type="molecule type" value="Genomic_DNA"/>
</dbReference>
<keyword evidence="5" id="KW-1185">Reference proteome</keyword>
<evidence type="ECO:0000256" key="1">
    <source>
        <dbReference type="SAM" id="SignalP"/>
    </source>
</evidence>
<dbReference type="CDD" id="cd00838">
    <property type="entry name" value="MPP_superfamily"/>
    <property type="match status" value="1"/>
</dbReference>
<feature type="chain" id="PRO_5045110234" evidence="1">
    <location>
        <begin position="23"/>
        <end position="828"/>
    </location>
</feature>
<dbReference type="SUPFAM" id="SSF56300">
    <property type="entry name" value="Metallo-dependent phosphatases"/>
    <property type="match status" value="1"/>
</dbReference>
<dbReference type="RefSeq" id="WP_242936904.1">
    <property type="nucleotide sequence ID" value="NZ_CP094326.1"/>
</dbReference>
<evidence type="ECO:0000313" key="5">
    <source>
        <dbReference type="Proteomes" id="UP000829476"/>
    </source>
</evidence>
<feature type="domain" description="Calcineurin-like phosphoesterase" evidence="2">
    <location>
        <begin position="115"/>
        <end position="287"/>
    </location>
</feature>
<dbReference type="Proteomes" id="UP000829476">
    <property type="component" value="Chromosome"/>
</dbReference>
<reference evidence="4 5" key="1">
    <citation type="journal article" date="2018" name="Int. J. Syst. Evol. Microbiol.">
        <title>Zhouia spongiae sp. nov., isolated from a marine sponge.</title>
        <authorList>
            <person name="Zhuang L."/>
            <person name="Lin B."/>
            <person name="Qin F."/>
            <person name="Luo L."/>
        </authorList>
    </citation>
    <scope>NUCLEOTIDE SEQUENCE [LARGE SCALE GENOMIC DNA]</scope>
    <source>
        <strain evidence="4 5">HN-Y44</strain>
    </source>
</reference>
<dbReference type="InterPro" id="IPR015943">
    <property type="entry name" value="WD40/YVTN_repeat-like_dom_sf"/>
</dbReference>
<dbReference type="PANTHER" id="PTHR34512">
    <property type="entry name" value="CELL SURFACE PROTEIN"/>
    <property type="match status" value="1"/>
</dbReference>
<gene>
    <name evidence="4" type="ORF">MQE36_15635</name>
</gene>
<dbReference type="Gene3D" id="3.60.21.10">
    <property type="match status" value="1"/>
</dbReference>
<dbReference type="InterPro" id="IPR004843">
    <property type="entry name" value="Calcineurin-like_PHP"/>
</dbReference>
<organism evidence="4 5">
    <name type="scientific">Zhouia spongiae</name>
    <dbReference type="NCBI Taxonomy" id="2202721"/>
    <lineage>
        <taxon>Bacteria</taxon>
        <taxon>Pseudomonadati</taxon>
        <taxon>Bacteroidota</taxon>
        <taxon>Flavobacteriia</taxon>
        <taxon>Flavobacteriales</taxon>
        <taxon>Flavobacteriaceae</taxon>
        <taxon>Zhouia</taxon>
    </lineage>
</organism>
<evidence type="ECO:0000313" key="4">
    <source>
        <dbReference type="EMBL" id="UNY98498.1"/>
    </source>
</evidence>
<sequence>MNKLSCYICFILINIIFFTANAQTQGSVYHDDNGNGKKDKKEKGIEGAIISNGLHVVKTNKKGEFLLPAWEKARFVTLYPTANQSVKTRYIRIEEHIHNYDFAVEKKEIKEEVSFIQISDTETYEYKEWLNDLKRYSENTKPDFIVHTGDICYESGMEWHAKEVTTQTIGVPVYYCLGNHDLVKGAYGEEFFENSFGPAWYAFEEGNALYVITPMMGGDFAPGFTREEIGEWLQNLLDTYPEKLPKYFFNHDLLTNSENFDFKIDENNSIRLNDYNLKAWLFGHWHINMTKTHGLSDIKSYSTATAAKGGIDHSPSSFRVINVDKKGNSSSNLKWTFTNNIIQIVSPHRDKAFKNGEGNIDISINVYSSQADVDSVTYNIFDEKGLNWSSAREKKTRLMAKNSDWNWSAQFSPEPGSKSYTVAVEAHLNNGEVLYRKSTFSIGGTTSNGETGASWYNLGGNPEHDAVSPYSHSGGYELAWVKNIKGNIYMSSPVLYKDNVLTASFDDNNATDNYIVCYNASTGKKRWSYQTKNSIKNQMVISEGIIIATDVQGFVYALDIETGKIVWEKDLNYNRLPALISGAVANDNVVYTGFGNTLSAIDTRTGKTLWINQEWNGGQGSTPTMTIAGNILITSSNWGALYGHEIKTGKLAWKRGDSGLRFRNGNVLYKENTLWVAENDGNDGTVHLLDPETGKTIKTINTYMNNKSTTTPVVTDTNIFVAGSDPGIASIDRKTGKKIWEYEVLPAIFYTPQYFSDQQRSIESTPILAGDELIFGAMDGWVYKLNASTGALTWKKYLGAPVLTTAAVTKNGFYICDFAGNIYYFRNK</sequence>
<dbReference type="PANTHER" id="PTHR34512:SF30">
    <property type="entry name" value="OUTER MEMBRANE PROTEIN ASSEMBLY FACTOR BAMB"/>
    <property type="match status" value="1"/>
</dbReference>
<dbReference type="Pfam" id="PF00149">
    <property type="entry name" value="Metallophos"/>
    <property type="match status" value="1"/>
</dbReference>
<dbReference type="Gene3D" id="2.130.10.10">
    <property type="entry name" value="YVTN repeat-like/Quinoprotein amine dehydrogenase"/>
    <property type="match status" value="2"/>
</dbReference>
<dbReference type="InterPro" id="IPR029052">
    <property type="entry name" value="Metallo-depent_PP-like"/>
</dbReference>
<dbReference type="InterPro" id="IPR018391">
    <property type="entry name" value="PQQ_b-propeller_rpt"/>
</dbReference>
<dbReference type="Pfam" id="PF13360">
    <property type="entry name" value="PQQ_2"/>
    <property type="match status" value="1"/>
</dbReference>
<protein>
    <submittedName>
        <fullName evidence="4">PQQ-binding-like beta-propeller repeat protein</fullName>
    </submittedName>
</protein>
<keyword evidence="1" id="KW-0732">Signal</keyword>
<feature type="domain" description="Pyrrolo-quinoline quinone repeat" evidence="3">
    <location>
        <begin position="511"/>
        <end position="699"/>
    </location>
</feature>
<dbReference type="SUPFAM" id="SSF50998">
    <property type="entry name" value="Quinoprotein alcohol dehydrogenase-like"/>
    <property type="match status" value="2"/>
</dbReference>
<proteinExistence type="predicted"/>
<feature type="signal peptide" evidence="1">
    <location>
        <begin position="1"/>
        <end position="22"/>
    </location>
</feature>
<evidence type="ECO:0000259" key="3">
    <source>
        <dbReference type="Pfam" id="PF13360"/>
    </source>
</evidence>
<accession>A0ABY3YLC3</accession>
<name>A0ABY3YLC3_9FLAO</name>
<dbReference type="SMART" id="SM00564">
    <property type="entry name" value="PQQ"/>
    <property type="match status" value="7"/>
</dbReference>